<sequence>MSYIKNAQQLVKQIDPTNIDSIKKLFSGNLVNIDVFSNVIHTYIHKSFQVNDTALNYLASAIIDLFEELDSDLDGFVTWQDFIGYYSETSSQSIQSKDKASNVATIFKSIQGQSSANSGKTGKIIIDPVFPNNGEFTDLQGTCIKSFNIYNETYFLTTESGVYSCDQQFLFPKLIFEPTIANLVGHKLEKDIKVDPRLKEKREKEAFLKLQKLGIQIKNKKKEQTIDEKIDIQQYLRGVTAHQLSQNSSIQCCLVLRPLPLMAVCCDYPVLILVQLQGTLGFTEPIPLTSKAVSMFFDNESMKLYLGHDNGIISFYDIKKREIQPDNTITTPDNIKTILNGRNVETLTRQELLTLYPDLKSCVVDIADDNNQGLQSSIEAARLKQKMAVQSILKLTANDMQITDLITEKIFDANQSTMKTHFIKQIDIIKEDPQAFLEVAGQPGPLQRAVKELKHGGVQIQMQCEFIDSKYAVQGAVRHLSGGRGNWERLDETTNILRVVACGNDGSVIIFDEEIDVIASFPELHPEGVVGIHVFNDLITSVGYNDVYQISREAINSAYMGQIISVDNKQLDLSAESTKVKSKQQKVKHTDQNELIKGDLMKSKHLINLIQPPRPGRPILTSFILGNTIGVIDHQNYLTLFHAETGAHLTRASMSIPNLLSLRFGVPTYHYSKDTGFILAGKFIYTMKAIPNETVQDEQAIWNVLKQQEDEELKQLGLYVDKEQQGSQQYQIPLGSISKSVLDFCFNSATNEIALITGDYEITFYDVHEGKPSRTIDILSLIPDSQDDMSGKYISEYQSLETGDISNQFQETHLEKQPKVEQQPTGNSKWRNVKSSIPKVLNQIDSIRSKNKDNIIGLLGTKILNLAIDAKGRVLYVIGTSGIVTLYWTTAQLFDMTNIGILGRKEESERNQTAIDDPFQNQEVPNISIQTHLRLANKNVIQNNNSYSLKIDFGKIEINNDNKKLISTQLIDNIQRQQFSVIDNNKQNLFIVDSLNPNLVIAISTSTSSNFMNAPINSRVISIIETLPSASEIEPLQKFRSNLLSIFSQNQVINGSTEFTIVYKKFLKYIPTFLINKADLLAKKIDFPHSNSYFRQVLSALVKKYKFTGEAYITAITVSIEQQLMAIGMSDGRIIIIDSSTQKFIKQCTIFQPFVHIMPQVTMVKFLGNYPLIFSANSSGDCFIHTIRPFIPSCLLICCWKHANYNPLPYPLDQNFCQQFMLEQQHIQSQIETSLLSYRELSQDNDIRKDVYRFLFYRLIPDARYWIVFQGEDDNPDVEKRIRAKQQLETDNSNQQQQIFEDIDAQLTQNCYSSRHQFLNLKQQLGSEQKNISNHLHPDIAQQEQEEIKTKFTLVAHQIREIIGVQQHTSTNASKMFSSIQFSSNSSKKQKIQSKIRAVITAMQVCGSSFRSFLEVKNEIKVVYQFPIKEKEVTIHDILKQKTFRRGGKKLDISSKTKKLIQDYQKSRFNTKSEQEEISMIRCSTPRTNIELNQEAQGIIQRRINIGKLNQSVVIPVRKTSLDCLKISIVPTSVMYVDDTKTLILGDETGFITSYDVSSIIKQLSIQHVQQKKKYVEIVPNAPKEEQISGLIEQNLPEKFTINFTEIQQKPLLLSSNNIKLNYSFRSHLGSIQQIQHLISTDLFITFGADRRMLCWNYKTGVLFGMAQRVKLENPPEEWHKAFQTPITDVYKLVQVKESKNDDLTSISLLPPPFRIEFPPSAAYTWNAKPAEISQNSQDFIKAGVKTSVKFDQPFNHTKKLLIQKQPVPTADLDSATTLLKTTGLTPERVYKNRNSWTVRAMLARATRGRVDSSLMDEAQMMGSFVGDDKQ</sequence>
<dbReference type="InterPro" id="IPR011047">
    <property type="entry name" value="Quinoprotein_ADH-like_sf"/>
</dbReference>
<dbReference type="PANTHER" id="PTHR44324:SF4">
    <property type="entry name" value="WD40 REPEAT DOMAIN 95"/>
    <property type="match status" value="1"/>
</dbReference>
<protein>
    <recommendedName>
        <fullName evidence="2">EF-hand domain-containing protein</fullName>
    </recommendedName>
</protein>
<dbReference type="Proteomes" id="UP000018208">
    <property type="component" value="Unassembled WGS sequence"/>
</dbReference>
<evidence type="ECO:0000313" key="5">
    <source>
        <dbReference type="Proteomes" id="UP000018208"/>
    </source>
</evidence>
<dbReference type="InterPro" id="IPR051242">
    <property type="entry name" value="WD-EF-hand_domain"/>
</dbReference>
<evidence type="ECO:0000259" key="2">
    <source>
        <dbReference type="PROSITE" id="PS50222"/>
    </source>
</evidence>
<keyword evidence="5" id="KW-1185">Reference proteome</keyword>
<evidence type="ECO:0000313" key="3">
    <source>
        <dbReference type="EMBL" id="EST45924.1"/>
    </source>
</evidence>
<dbReference type="PROSITE" id="PS50222">
    <property type="entry name" value="EF_HAND_2"/>
    <property type="match status" value="1"/>
</dbReference>
<reference evidence="4" key="2">
    <citation type="submission" date="2020-12" db="EMBL/GenBank/DDBJ databases">
        <title>New Spironucleus salmonicida genome in near-complete chromosomes.</title>
        <authorList>
            <person name="Xu F."/>
            <person name="Kurt Z."/>
            <person name="Jimenez-Gonzalez A."/>
            <person name="Astvaldsson A."/>
            <person name="Andersson J.O."/>
            <person name="Svard S.G."/>
        </authorList>
    </citation>
    <scope>NUCLEOTIDE SEQUENCE</scope>
    <source>
        <strain evidence="4">ATCC 50377</strain>
    </source>
</reference>
<evidence type="ECO:0000256" key="1">
    <source>
        <dbReference type="ARBA" id="ARBA00022737"/>
    </source>
</evidence>
<evidence type="ECO:0000313" key="4">
    <source>
        <dbReference type="EMBL" id="KAH0574575.1"/>
    </source>
</evidence>
<dbReference type="SUPFAM" id="SSF50998">
    <property type="entry name" value="Quinoprotein alcohol dehydrogenase-like"/>
    <property type="match status" value="1"/>
</dbReference>
<dbReference type="GO" id="GO:0005509">
    <property type="term" value="F:calcium ion binding"/>
    <property type="evidence" value="ECO:0007669"/>
    <property type="project" value="InterPro"/>
</dbReference>
<dbReference type="InterPro" id="IPR002048">
    <property type="entry name" value="EF_hand_dom"/>
</dbReference>
<dbReference type="OrthoDB" id="10252460at2759"/>
<dbReference type="VEuPathDB" id="GiardiaDB:SS50377_24533"/>
<keyword evidence="1" id="KW-0677">Repeat</keyword>
<dbReference type="EMBL" id="KI546085">
    <property type="protein sequence ID" value="EST45924.1"/>
    <property type="molecule type" value="Genomic_DNA"/>
</dbReference>
<dbReference type="PANTHER" id="PTHR44324">
    <property type="entry name" value="WD40 REPEAT DOMAIN 95"/>
    <property type="match status" value="1"/>
</dbReference>
<organism evidence="3">
    <name type="scientific">Spironucleus salmonicida</name>
    <dbReference type="NCBI Taxonomy" id="348837"/>
    <lineage>
        <taxon>Eukaryota</taxon>
        <taxon>Metamonada</taxon>
        <taxon>Diplomonadida</taxon>
        <taxon>Hexamitidae</taxon>
        <taxon>Hexamitinae</taxon>
        <taxon>Spironucleus</taxon>
    </lineage>
</organism>
<reference evidence="3 4" key="1">
    <citation type="journal article" date="2014" name="PLoS Genet.">
        <title>The Genome of Spironucleus salmonicida Highlights a Fish Pathogen Adapted to Fluctuating Environments.</title>
        <authorList>
            <person name="Xu F."/>
            <person name="Jerlstrom-Hultqvist J."/>
            <person name="Einarsson E."/>
            <person name="Astvaldsson A."/>
            <person name="Svard S.G."/>
            <person name="Andersson J.O."/>
        </authorList>
    </citation>
    <scope>NUCLEOTIDE SEQUENCE</scope>
    <source>
        <strain evidence="4">ATCC 50377</strain>
    </source>
</reference>
<dbReference type="SUPFAM" id="SSF50978">
    <property type="entry name" value="WD40 repeat-like"/>
    <property type="match status" value="1"/>
</dbReference>
<gene>
    <name evidence="3" type="ORF">SS50377_13902</name>
    <name evidence="4" type="ORF">SS50377_24533</name>
</gene>
<dbReference type="EMBL" id="AUWU02000004">
    <property type="protein sequence ID" value="KAH0574575.1"/>
    <property type="molecule type" value="Genomic_DNA"/>
</dbReference>
<feature type="domain" description="EF-hand" evidence="2">
    <location>
        <begin position="57"/>
        <end position="92"/>
    </location>
</feature>
<accession>V6LYM6</accession>
<name>V6LYM6_9EUKA</name>
<proteinExistence type="predicted"/>
<dbReference type="InterPro" id="IPR036322">
    <property type="entry name" value="WD40_repeat_dom_sf"/>
</dbReference>